<evidence type="ECO:0000256" key="6">
    <source>
        <dbReference type="ARBA" id="ARBA00022989"/>
    </source>
</evidence>
<keyword evidence="15" id="KW-1185">Reference proteome</keyword>
<feature type="transmembrane region" description="Helical" evidence="12">
    <location>
        <begin position="178"/>
        <end position="198"/>
    </location>
</feature>
<evidence type="ECO:0000256" key="4">
    <source>
        <dbReference type="ARBA" id="ARBA00022692"/>
    </source>
</evidence>
<organism evidence="14 15">
    <name type="scientific">Priestia taiwanensis</name>
    <dbReference type="NCBI Taxonomy" id="1347902"/>
    <lineage>
        <taxon>Bacteria</taxon>
        <taxon>Bacillati</taxon>
        <taxon>Bacillota</taxon>
        <taxon>Bacilli</taxon>
        <taxon>Bacillales</taxon>
        <taxon>Bacillaceae</taxon>
        <taxon>Priestia</taxon>
    </lineage>
</organism>
<protein>
    <recommendedName>
        <fullName evidence="11">Probable ergothioneine transporter EgtUBC</fullName>
    </recommendedName>
</protein>
<evidence type="ECO:0000259" key="13">
    <source>
        <dbReference type="PROSITE" id="PS50928"/>
    </source>
</evidence>
<dbReference type="InterPro" id="IPR007210">
    <property type="entry name" value="ABC_Gly_betaine_transp_sub-bd"/>
</dbReference>
<reference evidence="14" key="1">
    <citation type="journal article" date="2014" name="Int. J. Syst. Evol. Microbiol.">
        <title>Complete genome sequence of Corynebacterium casei LMG S-19264T (=DSM 44701T), isolated from a smear-ripened cheese.</title>
        <authorList>
            <consortium name="US DOE Joint Genome Institute (JGI-PGF)"/>
            <person name="Walter F."/>
            <person name="Albersmeier A."/>
            <person name="Kalinowski J."/>
            <person name="Ruckert C."/>
        </authorList>
    </citation>
    <scope>NUCLEOTIDE SEQUENCE</scope>
    <source>
        <strain evidence="14">CGMCC 1.12698</strain>
    </source>
</reference>
<comment type="similarity">
    <text evidence="2">Belongs to the binding-protein-dependent transport system permease family. CysTW subfamily.</text>
</comment>
<dbReference type="InterPro" id="IPR035906">
    <property type="entry name" value="MetI-like_sf"/>
</dbReference>
<dbReference type="Proteomes" id="UP000605259">
    <property type="component" value="Unassembled WGS sequence"/>
</dbReference>
<dbReference type="InterPro" id="IPR000515">
    <property type="entry name" value="MetI-like"/>
</dbReference>
<feature type="transmembrane region" description="Helical" evidence="12">
    <location>
        <begin position="23"/>
        <end position="42"/>
    </location>
</feature>
<comment type="similarity">
    <text evidence="8">In the C-terminal section; belongs to the OsmX family.</text>
</comment>
<evidence type="ECO:0000256" key="2">
    <source>
        <dbReference type="ARBA" id="ARBA00007069"/>
    </source>
</evidence>
<comment type="caution">
    <text evidence="14">The sequence shown here is derived from an EMBL/GenBank/DDBJ whole genome shotgun (WGS) entry which is preliminary data.</text>
</comment>
<feature type="transmembrane region" description="Helical" evidence="12">
    <location>
        <begin position="145"/>
        <end position="172"/>
    </location>
</feature>
<evidence type="ECO:0000256" key="10">
    <source>
        <dbReference type="ARBA" id="ARBA00066154"/>
    </source>
</evidence>
<dbReference type="CDD" id="cd13610">
    <property type="entry name" value="PBP2_ChoS"/>
    <property type="match status" value="1"/>
</dbReference>
<keyword evidence="3 12" id="KW-0813">Transport</keyword>
<dbReference type="Pfam" id="PF00528">
    <property type="entry name" value="BPD_transp_1"/>
    <property type="match status" value="1"/>
</dbReference>
<keyword evidence="5" id="KW-0029">Amino-acid transport</keyword>
<dbReference type="InterPro" id="IPR058089">
    <property type="entry name" value="EgtUBC_SBD"/>
</dbReference>
<dbReference type="GO" id="GO:0031460">
    <property type="term" value="P:glycine betaine transport"/>
    <property type="evidence" value="ECO:0007669"/>
    <property type="project" value="TreeGrafter"/>
</dbReference>
<sequence length="507" mass="55407">MDSLFQVFEDRQEQVIKALLEHIQLSLIALIMAVVIAVPLGIFLTRREKIAEGIIGASAVLQTIPSLALLGLLIPLVGIGKVPAIIALVVYALLPILRNTYTGIKEIDTALVEAAKGMGMTSLQRLVKVELPLAFPVMMAGIRTAMVLIVGTATLAALIGAGGLGEIILLGIDRNDHLLILLGAIPAALLALIFDGLLRIVEKISSAKSMRTTGIVVVIVFMIMAAPMLATKSSKADLVIAGKLGSEPEILINMYKLLIEEYTDLEVELKPGFGKTSFVFNALEAGEVDIYPEFTGTALFTFLKETNTSNEKAAVYKQAAEGMEKEFGMKLLQPMAFNNTYALATTKELAAKHNLQTISDLKKVQTDARVGFTLEFSDREDGYKGMQDLYHLTFAQLKTMEPKLRYTAIEANEIDVIDAYATDSELAQYNLHVLHDDLSLFPPYQGAPLMKKETLAKYPELEGVLNKLAGKIIDDEMRKMNYLVNVEGESAADIAKDFLQEKELISK</sequence>
<dbReference type="PANTHER" id="PTHR30177:SF4">
    <property type="entry name" value="OSMOPROTECTANT IMPORT PERMEASE PROTEIN OSMW"/>
    <property type="match status" value="1"/>
</dbReference>
<dbReference type="AlphaFoldDB" id="A0A917ESL0"/>
<gene>
    <name evidence="14" type="ORF">GCM10007140_34720</name>
</gene>
<proteinExistence type="inferred from homology"/>
<evidence type="ECO:0000313" key="14">
    <source>
        <dbReference type="EMBL" id="GGE82116.1"/>
    </source>
</evidence>
<accession>A0A917ESL0</accession>
<evidence type="ECO:0000256" key="11">
    <source>
        <dbReference type="ARBA" id="ARBA00067268"/>
    </source>
</evidence>
<evidence type="ECO:0000256" key="8">
    <source>
        <dbReference type="ARBA" id="ARBA00035642"/>
    </source>
</evidence>
<dbReference type="GO" id="GO:0006865">
    <property type="term" value="P:amino acid transport"/>
    <property type="evidence" value="ECO:0007669"/>
    <property type="project" value="UniProtKB-KW"/>
</dbReference>
<dbReference type="PANTHER" id="PTHR30177">
    <property type="entry name" value="GLYCINE BETAINE/L-PROLINE TRANSPORT SYSTEM PERMEASE PROTEIN PROW"/>
    <property type="match status" value="1"/>
</dbReference>
<comment type="similarity">
    <text evidence="9">In the N-terminal section; belongs to the binding-protein-dependent transport system permease family.</text>
</comment>
<evidence type="ECO:0000256" key="5">
    <source>
        <dbReference type="ARBA" id="ARBA00022970"/>
    </source>
</evidence>
<feature type="domain" description="ABC transmembrane type-1" evidence="13">
    <location>
        <begin position="19"/>
        <end position="198"/>
    </location>
</feature>
<dbReference type="GO" id="GO:0043190">
    <property type="term" value="C:ATP-binding cassette (ABC) transporter complex"/>
    <property type="evidence" value="ECO:0007669"/>
    <property type="project" value="InterPro"/>
</dbReference>
<comment type="subcellular location">
    <subcellularLocation>
        <location evidence="1 12">Cell membrane</location>
        <topology evidence="1 12">Multi-pass membrane protein</topology>
    </subcellularLocation>
</comment>
<evidence type="ECO:0000256" key="7">
    <source>
        <dbReference type="ARBA" id="ARBA00023136"/>
    </source>
</evidence>
<dbReference type="Pfam" id="PF04069">
    <property type="entry name" value="OpuAC"/>
    <property type="match status" value="1"/>
</dbReference>
<feature type="transmembrane region" description="Helical" evidence="12">
    <location>
        <begin position="210"/>
        <end position="230"/>
    </location>
</feature>
<dbReference type="Gene3D" id="3.40.190.10">
    <property type="entry name" value="Periplasmic binding protein-like II"/>
    <property type="match status" value="1"/>
</dbReference>
<evidence type="ECO:0000313" key="15">
    <source>
        <dbReference type="Proteomes" id="UP000605259"/>
    </source>
</evidence>
<dbReference type="SUPFAM" id="SSF53850">
    <property type="entry name" value="Periplasmic binding protein-like II"/>
    <property type="match status" value="1"/>
</dbReference>
<dbReference type="SUPFAM" id="SSF161098">
    <property type="entry name" value="MetI-like"/>
    <property type="match status" value="1"/>
</dbReference>
<evidence type="ECO:0000256" key="3">
    <source>
        <dbReference type="ARBA" id="ARBA00022448"/>
    </source>
</evidence>
<dbReference type="Gene3D" id="3.40.190.120">
    <property type="entry name" value="Osmoprotection protein (prox), domain 2"/>
    <property type="match status" value="1"/>
</dbReference>
<dbReference type="GO" id="GO:0016597">
    <property type="term" value="F:amino acid binding"/>
    <property type="evidence" value="ECO:0007669"/>
    <property type="project" value="UniProtKB-ARBA"/>
</dbReference>
<dbReference type="GO" id="GO:0022857">
    <property type="term" value="F:transmembrane transporter activity"/>
    <property type="evidence" value="ECO:0007669"/>
    <property type="project" value="InterPro"/>
</dbReference>
<dbReference type="EMBL" id="BMFK01000005">
    <property type="protein sequence ID" value="GGE82116.1"/>
    <property type="molecule type" value="Genomic_DNA"/>
</dbReference>
<keyword evidence="7 12" id="KW-0472">Membrane</keyword>
<keyword evidence="6 12" id="KW-1133">Transmembrane helix</keyword>
<keyword evidence="4 12" id="KW-0812">Transmembrane</keyword>
<feature type="transmembrane region" description="Helical" evidence="12">
    <location>
        <begin position="54"/>
        <end position="74"/>
    </location>
</feature>
<dbReference type="FunFam" id="1.10.3720.10:FF:000001">
    <property type="entry name" value="Glycine betaine ABC transporter, permease"/>
    <property type="match status" value="1"/>
</dbReference>
<reference evidence="14" key="2">
    <citation type="submission" date="2020-09" db="EMBL/GenBank/DDBJ databases">
        <authorList>
            <person name="Sun Q."/>
            <person name="Zhou Y."/>
        </authorList>
    </citation>
    <scope>NUCLEOTIDE SEQUENCE</scope>
    <source>
        <strain evidence="14">CGMCC 1.12698</strain>
    </source>
</reference>
<dbReference type="PROSITE" id="PS50928">
    <property type="entry name" value="ABC_TM1"/>
    <property type="match status" value="1"/>
</dbReference>
<dbReference type="CDD" id="cd06261">
    <property type="entry name" value="TM_PBP2"/>
    <property type="match status" value="1"/>
</dbReference>
<dbReference type="RefSeq" id="WP_188389768.1">
    <property type="nucleotide sequence ID" value="NZ_BMFK01000005.1"/>
</dbReference>
<comment type="subunit">
    <text evidence="10">The complex is probably composed of at least an ATP-binding protein (EgtUA) and a transmembrane protein (EgtUBC).</text>
</comment>
<evidence type="ECO:0000256" key="9">
    <source>
        <dbReference type="ARBA" id="ARBA00035652"/>
    </source>
</evidence>
<evidence type="ECO:0000256" key="1">
    <source>
        <dbReference type="ARBA" id="ARBA00004651"/>
    </source>
</evidence>
<dbReference type="InterPro" id="IPR051204">
    <property type="entry name" value="ABC_transp_perm/SBD"/>
</dbReference>
<feature type="transmembrane region" description="Helical" evidence="12">
    <location>
        <begin position="80"/>
        <end position="97"/>
    </location>
</feature>
<evidence type="ECO:0000256" key="12">
    <source>
        <dbReference type="RuleBase" id="RU363032"/>
    </source>
</evidence>
<dbReference type="Gene3D" id="1.10.3720.10">
    <property type="entry name" value="MetI-like"/>
    <property type="match status" value="1"/>
</dbReference>
<dbReference type="FunFam" id="3.40.190.120:FF:000002">
    <property type="entry name" value="Osmoprotectant ABC transporter, permease protein"/>
    <property type="match status" value="1"/>
</dbReference>
<name>A0A917ESL0_9BACI</name>